<feature type="transmembrane region" description="Helical" evidence="1">
    <location>
        <begin position="27"/>
        <end position="50"/>
    </location>
</feature>
<reference evidence="3" key="1">
    <citation type="journal article" date="2019" name="Int. J. Syst. Evol. Microbiol.">
        <title>The Global Catalogue of Microorganisms (GCM) 10K type strain sequencing project: providing services to taxonomists for standard genome sequencing and annotation.</title>
        <authorList>
            <consortium name="The Broad Institute Genomics Platform"/>
            <consortium name="The Broad Institute Genome Sequencing Center for Infectious Disease"/>
            <person name="Wu L."/>
            <person name="Ma J."/>
        </authorList>
    </citation>
    <scope>NUCLEOTIDE SEQUENCE [LARGE SCALE GENOMIC DNA]</scope>
    <source>
        <strain evidence="3">CCUG 53270</strain>
    </source>
</reference>
<keyword evidence="1" id="KW-1133">Transmembrane helix</keyword>
<keyword evidence="1" id="KW-0812">Transmembrane</keyword>
<dbReference type="RefSeq" id="WP_345588763.1">
    <property type="nucleotide sequence ID" value="NZ_BAABJG010000015.1"/>
</dbReference>
<feature type="transmembrane region" description="Helical" evidence="1">
    <location>
        <begin position="118"/>
        <end position="143"/>
    </location>
</feature>
<dbReference type="Proteomes" id="UP001597180">
    <property type="component" value="Unassembled WGS sequence"/>
</dbReference>
<feature type="transmembrane region" description="Helical" evidence="1">
    <location>
        <begin position="223"/>
        <end position="244"/>
    </location>
</feature>
<name>A0ABW3URB6_9BACL</name>
<comment type="caution">
    <text evidence="2">The sequence shown here is derived from an EMBL/GenBank/DDBJ whole genome shotgun (WGS) entry which is preliminary data.</text>
</comment>
<dbReference type="EMBL" id="JBHTLU010000031">
    <property type="protein sequence ID" value="MFD1222887.1"/>
    <property type="molecule type" value="Genomic_DNA"/>
</dbReference>
<gene>
    <name evidence="2" type="ORF">ACFQ4B_22480</name>
</gene>
<keyword evidence="3" id="KW-1185">Reference proteome</keyword>
<evidence type="ECO:0000256" key="1">
    <source>
        <dbReference type="SAM" id="Phobius"/>
    </source>
</evidence>
<accession>A0ABW3URB6</accession>
<feature type="transmembrane region" description="Helical" evidence="1">
    <location>
        <begin position="86"/>
        <end position="106"/>
    </location>
</feature>
<protein>
    <submittedName>
        <fullName evidence="2">Uncharacterized protein</fullName>
    </submittedName>
</protein>
<proteinExistence type="predicted"/>
<feature type="transmembrane region" description="Helical" evidence="1">
    <location>
        <begin position="155"/>
        <end position="173"/>
    </location>
</feature>
<sequence>MKKDYTNEQKYVNSYLITFNNNTTREIGAFVVAVSRILLYILEYGATGLFTFSIFRLLFGHNLYKILSITTIMSLLSYYLSEVAAMKGITIFFLPTFLIISCIVLFNLPIAYSFLISIIYTIVGFLAEYLIASIAQLIGLTTYMGISNSLTQMSIIQISTSILLLLLTALFNYRKFGFMFLARQLYGRKALKPLNVIFGVLLILIVCAIQASRLSMYTATHSMIHPIIFFLIALLLIIVLIIAWRRNKNAVDKKYLNTTGVGKK</sequence>
<evidence type="ECO:0000313" key="3">
    <source>
        <dbReference type="Proteomes" id="UP001597180"/>
    </source>
</evidence>
<evidence type="ECO:0000313" key="2">
    <source>
        <dbReference type="EMBL" id="MFD1222887.1"/>
    </source>
</evidence>
<keyword evidence="1" id="KW-0472">Membrane</keyword>
<feature type="transmembrane region" description="Helical" evidence="1">
    <location>
        <begin position="194"/>
        <end position="211"/>
    </location>
</feature>
<organism evidence="2 3">
    <name type="scientific">Paenibacillus vulneris</name>
    <dbReference type="NCBI Taxonomy" id="1133364"/>
    <lineage>
        <taxon>Bacteria</taxon>
        <taxon>Bacillati</taxon>
        <taxon>Bacillota</taxon>
        <taxon>Bacilli</taxon>
        <taxon>Bacillales</taxon>
        <taxon>Paenibacillaceae</taxon>
        <taxon>Paenibacillus</taxon>
    </lineage>
</organism>